<dbReference type="InterPro" id="IPR018247">
    <property type="entry name" value="EF_Hand_1_Ca_BS"/>
</dbReference>
<evidence type="ECO:0000259" key="5">
    <source>
        <dbReference type="PROSITE" id="PS50222"/>
    </source>
</evidence>
<keyword evidence="7" id="KW-1185">Reference proteome</keyword>
<evidence type="ECO:0000256" key="2">
    <source>
        <dbReference type="ARBA" id="ARBA00022723"/>
    </source>
</evidence>
<dbReference type="Proteomes" id="UP000886611">
    <property type="component" value="Unassembled WGS sequence"/>
</dbReference>
<dbReference type="Pfam" id="PF08976">
    <property type="entry name" value="EF-hand_11"/>
    <property type="match status" value="1"/>
</dbReference>
<feature type="domain" description="EF-hand" evidence="5">
    <location>
        <begin position="121"/>
        <end position="156"/>
    </location>
</feature>
<dbReference type="InterPro" id="IPR052603">
    <property type="entry name" value="EFCB6"/>
</dbReference>
<gene>
    <name evidence="6" type="primary">Efcab6_2</name>
    <name evidence="6" type="ORF">GTO96_0021730</name>
</gene>
<reference evidence="6 7" key="1">
    <citation type="journal article" date="2021" name="Cell">
        <title>Tracing the genetic footprints of vertebrate landing in non-teleost ray-finned fishes.</title>
        <authorList>
            <person name="Bi X."/>
            <person name="Wang K."/>
            <person name="Yang L."/>
            <person name="Pan H."/>
            <person name="Jiang H."/>
            <person name="Wei Q."/>
            <person name="Fang M."/>
            <person name="Yu H."/>
            <person name="Zhu C."/>
            <person name="Cai Y."/>
            <person name="He Y."/>
            <person name="Gan X."/>
            <person name="Zeng H."/>
            <person name="Yu D."/>
            <person name="Zhu Y."/>
            <person name="Jiang H."/>
            <person name="Qiu Q."/>
            <person name="Yang H."/>
            <person name="Zhang Y.E."/>
            <person name="Wang W."/>
            <person name="Zhu M."/>
            <person name="He S."/>
            <person name="Zhang G."/>
        </authorList>
    </citation>
    <scope>NUCLEOTIDE SEQUENCE [LARGE SCALE GENOMIC DNA]</scope>
    <source>
        <strain evidence="6">Bchr_013</strain>
    </source>
</reference>
<dbReference type="PANTHER" id="PTHR20875:SF2">
    <property type="entry name" value="EF-HAND CALCIUM-BINDING DOMAIN-CONTAINING PROTEIN 6"/>
    <property type="match status" value="1"/>
</dbReference>
<dbReference type="GO" id="GO:0005654">
    <property type="term" value="C:nucleoplasm"/>
    <property type="evidence" value="ECO:0007669"/>
    <property type="project" value="TreeGrafter"/>
</dbReference>
<feature type="non-terminal residue" evidence="6">
    <location>
        <position position="567"/>
    </location>
</feature>
<feature type="non-terminal residue" evidence="6">
    <location>
        <position position="1"/>
    </location>
</feature>
<proteinExistence type="predicted"/>
<dbReference type="SMART" id="SM00054">
    <property type="entry name" value="EFh"/>
    <property type="match status" value="6"/>
</dbReference>
<name>A0A8X7X254_POLSE</name>
<organism evidence="6 7">
    <name type="scientific">Polypterus senegalus</name>
    <name type="common">Senegal bichir</name>
    <dbReference type="NCBI Taxonomy" id="55291"/>
    <lineage>
        <taxon>Eukaryota</taxon>
        <taxon>Metazoa</taxon>
        <taxon>Chordata</taxon>
        <taxon>Craniata</taxon>
        <taxon>Vertebrata</taxon>
        <taxon>Euteleostomi</taxon>
        <taxon>Actinopterygii</taxon>
        <taxon>Polypteriformes</taxon>
        <taxon>Polypteridae</taxon>
        <taxon>Polypterus</taxon>
    </lineage>
</organism>
<dbReference type="PROSITE" id="PS00018">
    <property type="entry name" value="EF_HAND_1"/>
    <property type="match status" value="1"/>
</dbReference>
<dbReference type="InterPro" id="IPR015070">
    <property type="entry name" value="EF_hand_DJBP"/>
</dbReference>
<dbReference type="Gene3D" id="1.10.238.10">
    <property type="entry name" value="EF-hand"/>
    <property type="match status" value="4"/>
</dbReference>
<evidence type="ECO:0000313" key="7">
    <source>
        <dbReference type="Proteomes" id="UP000886611"/>
    </source>
</evidence>
<feature type="domain" description="EF-hand" evidence="5">
    <location>
        <begin position="1"/>
        <end position="28"/>
    </location>
</feature>
<dbReference type="AlphaFoldDB" id="A0A8X7X254"/>
<dbReference type="PROSITE" id="PS50222">
    <property type="entry name" value="EF_HAND_2"/>
    <property type="match status" value="3"/>
</dbReference>
<dbReference type="EMBL" id="JAATIS010005064">
    <property type="protein sequence ID" value="KAG2460370.1"/>
    <property type="molecule type" value="Genomic_DNA"/>
</dbReference>
<keyword evidence="2" id="KW-0479">Metal-binding</keyword>
<evidence type="ECO:0000256" key="1">
    <source>
        <dbReference type="ARBA" id="ARBA00022553"/>
    </source>
</evidence>
<keyword evidence="4" id="KW-0106">Calcium</keyword>
<evidence type="ECO:0000256" key="4">
    <source>
        <dbReference type="ARBA" id="ARBA00022837"/>
    </source>
</evidence>
<keyword evidence="3" id="KW-0677">Repeat</keyword>
<dbReference type="InterPro" id="IPR002048">
    <property type="entry name" value="EF_hand_dom"/>
</dbReference>
<sequence>AFREFDQTGKGIIRKKDLRDVLFRFNLPITSNDFEKLWARYDNEEKGHLTHSEFLEKLGVEFCTADNGTSRNIVDGNSKSLLEHYNLQQQKHHEIADKQIQQTRILQTALVEKDVRDKFRDNYQDFSSAFAKLDKNKDGYITVEDLYRVLQDHSYHLDEEKFTHLLQRLGIGTHDNMLSYTDFLKAVDEGMPNKRAPATPQEVSQLLSPEEALIKLRKMMAYTSGSLEKIKEDWADKVEKKVEKVSTPLPSKSLSLKDILSRIREVVSSRLYIITKEMTDIDYAHINVIAKEDFRDICNRYFMRLTDEQSMDSLKRPLTARECSTPLINCEFIEQKLKKQIYKCWKDIQKECRLRDPEGRGEISISSFYGIMEKLNIKIPEHDFEKIMMKYDLRNNGSFAYPEFLRHFVLTMKPQEDDLLQRMKFLKPRVPMTPGVETAQFWESMLRIQRQVLQYWRQIRRYFTYCDQQKSGYISLKDFRQVLRNFSVNLSEEDFFQITTYPDIIFKSGFIIPWESPLAFSSLLRLQSFNKIFLESRGEHTCEYSAAQCPPISRVTLMDITICFEAP</sequence>
<comment type="caution">
    <text evidence="6">The sequence shown here is derived from an EMBL/GenBank/DDBJ whole genome shotgun (WGS) entry which is preliminary data.</text>
</comment>
<dbReference type="FunFam" id="1.10.238.10:FF:000243">
    <property type="entry name" value="EF-hand calcium binding domain 6"/>
    <property type="match status" value="1"/>
</dbReference>
<keyword evidence="1" id="KW-0597">Phosphoprotein</keyword>
<evidence type="ECO:0000256" key="3">
    <source>
        <dbReference type="ARBA" id="ARBA00022737"/>
    </source>
</evidence>
<protein>
    <submittedName>
        <fullName evidence="6">EFCB6 protein</fullName>
    </submittedName>
</protein>
<dbReference type="PANTHER" id="PTHR20875">
    <property type="entry name" value="EF-HAND CALCIUM-BINDING DOMAIN-CONTAINING PROTEIN 6-RELATED"/>
    <property type="match status" value="1"/>
</dbReference>
<feature type="domain" description="EF-hand" evidence="5">
    <location>
        <begin position="454"/>
        <end position="489"/>
    </location>
</feature>
<dbReference type="InterPro" id="IPR011992">
    <property type="entry name" value="EF-hand-dom_pair"/>
</dbReference>
<dbReference type="SUPFAM" id="SSF47473">
    <property type="entry name" value="EF-hand"/>
    <property type="match status" value="2"/>
</dbReference>
<evidence type="ECO:0000313" key="6">
    <source>
        <dbReference type="EMBL" id="KAG2460370.1"/>
    </source>
</evidence>
<dbReference type="GO" id="GO:0005509">
    <property type="term" value="F:calcium ion binding"/>
    <property type="evidence" value="ECO:0007669"/>
    <property type="project" value="InterPro"/>
</dbReference>
<accession>A0A8X7X254</accession>
<dbReference type="Pfam" id="PF13499">
    <property type="entry name" value="EF-hand_7"/>
    <property type="match status" value="1"/>
</dbReference>